<dbReference type="STRING" id="1834516.BL253_34040"/>
<dbReference type="Pfam" id="PF12680">
    <property type="entry name" value="SnoaL_2"/>
    <property type="match status" value="1"/>
</dbReference>
<evidence type="ECO:0000313" key="3">
    <source>
        <dbReference type="Proteomes" id="UP000188929"/>
    </source>
</evidence>
<proteinExistence type="predicted"/>
<dbReference type="Proteomes" id="UP000188929">
    <property type="component" value="Unassembled WGS sequence"/>
</dbReference>
<reference evidence="3" key="1">
    <citation type="submission" date="2016-10" db="EMBL/GenBank/DDBJ databases">
        <title>Frankia sp. NRRL B-16386 Genome sequencing.</title>
        <authorList>
            <person name="Ghodhbane-Gtari F."/>
            <person name="Swanson E."/>
            <person name="Gueddou A."/>
            <person name="Hezbri K."/>
            <person name="Ktari K."/>
            <person name="Nouioui I."/>
            <person name="Morris K."/>
            <person name="Simpson S."/>
            <person name="Abebe-Akele F."/>
            <person name="Thomas K."/>
            <person name="Gtari M."/>
            <person name="Tisa L.S."/>
        </authorList>
    </citation>
    <scope>NUCLEOTIDE SEQUENCE [LARGE SCALE GENOMIC DNA]</scope>
    <source>
        <strain evidence="3">NRRL B-16386</strain>
    </source>
</reference>
<dbReference type="InterPro" id="IPR037401">
    <property type="entry name" value="SnoaL-like"/>
</dbReference>
<protein>
    <recommendedName>
        <fullName evidence="1">SnoaL-like domain-containing protein</fullName>
    </recommendedName>
</protein>
<dbReference type="Gene3D" id="3.10.450.50">
    <property type="match status" value="1"/>
</dbReference>
<organism evidence="2 3">
    <name type="scientific">Pseudofrankia asymbiotica</name>
    <dbReference type="NCBI Taxonomy" id="1834516"/>
    <lineage>
        <taxon>Bacteria</taxon>
        <taxon>Bacillati</taxon>
        <taxon>Actinomycetota</taxon>
        <taxon>Actinomycetes</taxon>
        <taxon>Frankiales</taxon>
        <taxon>Frankiaceae</taxon>
        <taxon>Pseudofrankia</taxon>
    </lineage>
</organism>
<gene>
    <name evidence="2" type="ORF">BL253_34040</name>
</gene>
<comment type="caution">
    <text evidence="2">The sequence shown here is derived from an EMBL/GenBank/DDBJ whole genome shotgun (WGS) entry which is preliminary data.</text>
</comment>
<sequence length="163" mass="17768">MSPSASVHRTPRDAYARFQEVLLGSSSALADDLYAEDVVIELPFARPGMPKRFEGRDAFRAFTAAAGAALPVRFEGFRDVVIHETADPEVIIAEYDLAGTVTTTGRQASESFILVLRVRDGRIVHLREYQNVLGMAVTLGQLPQLLASISPEHTDTRPSGSRA</sequence>
<feature type="domain" description="SnoaL-like" evidence="1">
    <location>
        <begin position="27"/>
        <end position="125"/>
    </location>
</feature>
<dbReference type="InterPro" id="IPR032710">
    <property type="entry name" value="NTF2-like_dom_sf"/>
</dbReference>
<dbReference type="SUPFAM" id="SSF54427">
    <property type="entry name" value="NTF2-like"/>
    <property type="match status" value="1"/>
</dbReference>
<dbReference type="RefSeq" id="WP_076821891.1">
    <property type="nucleotide sequence ID" value="NZ_MOMC01000093.1"/>
</dbReference>
<accession>A0A1V2I0N3</accession>
<evidence type="ECO:0000259" key="1">
    <source>
        <dbReference type="Pfam" id="PF12680"/>
    </source>
</evidence>
<dbReference type="EMBL" id="MOMC01000093">
    <property type="protein sequence ID" value="ONH23026.1"/>
    <property type="molecule type" value="Genomic_DNA"/>
</dbReference>
<keyword evidence="3" id="KW-1185">Reference proteome</keyword>
<name>A0A1V2I0N3_9ACTN</name>
<dbReference type="AlphaFoldDB" id="A0A1V2I0N3"/>
<evidence type="ECO:0000313" key="2">
    <source>
        <dbReference type="EMBL" id="ONH23026.1"/>
    </source>
</evidence>